<dbReference type="GO" id="GO:0005886">
    <property type="term" value="C:plasma membrane"/>
    <property type="evidence" value="ECO:0007669"/>
    <property type="project" value="TreeGrafter"/>
</dbReference>
<feature type="transmembrane region" description="Helical" evidence="3">
    <location>
        <begin position="61"/>
        <end position="79"/>
    </location>
</feature>
<feature type="region of interest" description="Disordered" evidence="2">
    <location>
        <begin position="1"/>
        <end position="37"/>
    </location>
</feature>
<dbReference type="GO" id="GO:0004713">
    <property type="term" value="F:protein tyrosine kinase activity"/>
    <property type="evidence" value="ECO:0007669"/>
    <property type="project" value="TreeGrafter"/>
</dbReference>
<keyword evidence="5" id="KW-1185">Reference proteome</keyword>
<dbReference type="RefSeq" id="WP_111898781.1">
    <property type="nucleotide sequence ID" value="NZ_CP033459.1"/>
</dbReference>
<dbReference type="EMBL" id="CP033459">
    <property type="protein sequence ID" value="QFQ13542.1"/>
    <property type="molecule type" value="Genomic_DNA"/>
</dbReference>
<feature type="transmembrane region" description="Helical" evidence="3">
    <location>
        <begin position="364"/>
        <end position="384"/>
    </location>
</feature>
<dbReference type="Proteomes" id="UP000249375">
    <property type="component" value="Chromosome"/>
</dbReference>
<dbReference type="OrthoDB" id="1522571at2"/>
<keyword evidence="3" id="KW-0472">Membrane</keyword>
<protein>
    <submittedName>
        <fullName evidence="4">Chain-length determining protein</fullName>
    </submittedName>
</protein>
<keyword evidence="3" id="KW-0812">Transmembrane</keyword>
<name>A0A5P8E9B7_9BACT</name>
<reference evidence="4 5" key="1">
    <citation type="submission" date="2018-11" db="EMBL/GenBank/DDBJ databases">
        <authorList>
            <person name="Na S.W."/>
            <person name="Baik M."/>
        </authorList>
    </citation>
    <scope>NUCLEOTIDE SEQUENCE [LARGE SCALE GENOMIC DNA]</scope>
    <source>
        <strain evidence="4 5">E39</strain>
    </source>
</reference>
<keyword evidence="3" id="KW-1133">Transmembrane helix</keyword>
<keyword evidence="1" id="KW-0175">Coiled coil</keyword>
<evidence type="ECO:0000313" key="5">
    <source>
        <dbReference type="Proteomes" id="UP000249375"/>
    </source>
</evidence>
<dbReference type="PANTHER" id="PTHR32309:SF13">
    <property type="entry name" value="FERRIC ENTEROBACTIN TRANSPORT PROTEIN FEPE"/>
    <property type="match status" value="1"/>
</dbReference>
<evidence type="ECO:0000313" key="4">
    <source>
        <dbReference type="EMBL" id="QFQ13542.1"/>
    </source>
</evidence>
<feature type="coiled-coil region" evidence="1">
    <location>
        <begin position="263"/>
        <end position="323"/>
    </location>
</feature>
<dbReference type="AlphaFoldDB" id="A0A5P8E9B7"/>
<proteinExistence type="predicted"/>
<dbReference type="KEGG" id="alq:C7Y71_011295"/>
<dbReference type="PANTHER" id="PTHR32309">
    <property type="entry name" value="TYROSINE-PROTEIN KINASE"/>
    <property type="match status" value="1"/>
</dbReference>
<organism evidence="4 5">
    <name type="scientific">Pseudoprevotella muciniphila</name>
    <dbReference type="NCBI Taxonomy" id="2133944"/>
    <lineage>
        <taxon>Bacteria</taxon>
        <taxon>Pseudomonadati</taxon>
        <taxon>Bacteroidota</taxon>
        <taxon>Bacteroidia</taxon>
        <taxon>Bacteroidales</taxon>
        <taxon>Prevotellaceae</taxon>
        <taxon>Pseudoprevotella</taxon>
    </lineage>
</organism>
<accession>A0A5P8E9B7</accession>
<dbReference type="InterPro" id="IPR050445">
    <property type="entry name" value="Bact_polysacc_biosynth/exp"/>
</dbReference>
<gene>
    <name evidence="4" type="ORF">C7Y71_011295</name>
</gene>
<evidence type="ECO:0000256" key="2">
    <source>
        <dbReference type="SAM" id="MobiDB-lite"/>
    </source>
</evidence>
<evidence type="ECO:0000256" key="3">
    <source>
        <dbReference type="SAM" id="Phobius"/>
    </source>
</evidence>
<sequence length="390" mass="43441">MEQNEIKTDQQNSSVQDVEAGKEQMSKPTENATGKEKKSVLTGKINLGLIFSTIWRNRYKYIIPFVVVGVLSCLLVVTMPKVYKVTVMLAPEYNSSESSSLGGLGSLASMAGINLSSLNSQDAITPSFYPDLMNSMEFVSGLFDVKVTTQDGSFTGALSKYFTTKQKASWIDQQLGKLKRDDNISDVRNKVRTSNGSDKINPFALSKKEYELAQAIMGSITCTVDKKTDVITITTQTQDPLVTALLADTIKERLQVFITQYRTSKARNDLKNAQNLCERAHQDYIKKQKEYATFVDANQDLVLESFKAKEENLENEMQIAYTTYSGLKQQVQLHKAKVEARTPAFTTLQNASVPTKSAGPKRSIIIVVAELITFLITTIFVLIFDKNVKL</sequence>
<evidence type="ECO:0000256" key="1">
    <source>
        <dbReference type="SAM" id="Coils"/>
    </source>
</evidence>